<dbReference type="RefSeq" id="WP_269427627.1">
    <property type="nucleotide sequence ID" value="NZ_JAPWGM010000003.1"/>
</dbReference>
<reference evidence="1" key="1">
    <citation type="submission" date="2022-12" db="EMBL/GenBank/DDBJ databases">
        <title>Genome sequence of HCMS5-2.</title>
        <authorList>
            <person name="Woo H."/>
        </authorList>
    </citation>
    <scope>NUCLEOTIDE SEQUENCE</scope>
    <source>
        <strain evidence="1">HCMS5-2</strain>
    </source>
</reference>
<proteinExistence type="predicted"/>
<gene>
    <name evidence="1" type="ORF">O0955_11155</name>
</gene>
<sequence length="156" mass="18504">MMRYLMIFGIYSLLFFNMQKVSAQIKKIKRDTVYYLLDTASVSVKDRMFKIEREESAMMYLLQCKCYPYATNIPFYFDIYKNKKEIISRKEFKKIKTVSIVELIVIALKCLPPANRTDYKFIFIEPDGKNMRLTDMVLGAPYNPREVNSTEKIKIN</sequence>
<name>A0ABT4LBN7_9SPHI</name>
<protein>
    <submittedName>
        <fullName evidence="1">Uncharacterized protein</fullName>
    </submittedName>
</protein>
<accession>A0ABT4LBN7</accession>
<evidence type="ECO:0000313" key="1">
    <source>
        <dbReference type="EMBL" id="MCZ4244563.1"/>
    </source>
</evidence>
<organism evidence="1 2">
    <name type="scientific">Pedobacter punctiformis</name>
    <dbReference type="NCBI Taxonomy" id="3004097"/>
    <lineage>
        <taxon>Bacteria</taxon>
        <taxon>Pseudomonadati</taxon>
        <taxon>Bacteroidota</taxon>
        <taxon>Sphingobacteriia</taxon>
        <taxon>Sphingobacteriales</taxon>
        <taxon>Sphingobacteriaceae</taxon>
        <taxon>Pedobacter</taxon>
    </lineage>
</organism>
<comment type="caution">
    <text evidence="1">The sequence shown here is derived from an EMBL/GenBank/DDBJ whole genome shotgun (WGS) entry which is preliminary data.</text>
</comment>
<keyword evidence="2" id="KW-1185">Reference proteome</keyword>
<dbReference type="Proteomes" id="UP001144347">
    <property type="component" value="Unassembled WGS sequence"/>
</dbReference>
<dbReference type="EMBL" id="JAPWGM010000003">
    <property type="protein sequence ID" value="MCZ4244563.1"/>
    <property type="molecule type" value="Genomic_DNA"/>
</dbReference>
<evidence type="ECO:0000313" key="2">
    <source>
        <dbReference type="Proteomes" id="UP001144347"/>
    </source>
</evidence>